<feature type="region of interest" description="Disordered" evidence="1">
    <location>
        <begin position="259"/>
        <end position="385"/>
    </location>
</feature>
<feature type="region of interest" description="Disordered" evidence="1">
    <location>
        <begin position="21"/>
        <end position="45"/>
    </location>
</feature>
<feature type="compositionally biased region" description="Polar residues" evidence="1">
    <location>
        <begin position="330"/>
        <end position="339"/>
    </location>
</feature>
<feature type="non-terminal residue" evidence="2">
    <location>
        <position position="510"/>
    </location>
</feature>
<dbReference type="GO" id="GO:0141166">
    <property type="term" value="P:chromosomal 5-methylcytosine DNA demethylation pathway"/>
    <property type="evidence" value="ECO:0007669"/>
    <property type="project" value="InterPro"/>
</dbReference>
<dbReference type="GO" id="GO:0035514">
    <property type="term" value="F:DNA demethylase activity"/>
    <property type="evidence" value="ECO:0007669"/>
    <property type="project" value="InterPro"/>
</dbReference>
<dbReference type="InterPro" id="IPR044811">
    <property type="entry name" value="DME/ROS1"/>
</dbReference>
<dbReference type="PANTHER" id="PTHR46213">
    <property type="entry name" value="TRANSCRIPTIONAL ACTIVATOR DEMETER"/>
    <property type="match status" value="1"/>
</dbReference>
<feature type="compositionally biased region" description="Basic residues" evidence="1">
    <location>
        <begin position="348"/>
        <end position="357"/>
    </location>
</feature>
<dbReference type="EMBL" id="GDJX01023676">
    <property type="protein sequence ID" value="JAT44260.1"/>
    <property type="molecule type" value="Transcribed_RNA"/>
</dbReference>
<sequence length="510" mass="54352">MEQRSGLVLPEQHGFQLGGSWIPSLPAQPGLDRPGTAGGGQGNHPTVTGWFQSAAGFSSGAAGPVSLTERALDLTAGEVAVALPGGVSSCNANTIVQAQSMGGSIRGWHQTPHPNYTALMNAAATSSNLRSSLPMFFHGNLINGVEKSSSQLLLNGKVMLSSDLLNGTQYRSAALGTVAPPFAPVTPEKHKVAQGGGHPGCAVSVDEGETVRELLDPASSPLTFVQEGKGGPIQLCFDKGASERADFMSVGFPFQLEENETRGEVEKQGIDLNKTPQQKPQRKKHRPKVIKEGKPSRTPKSSTPKPATPKPSSTGENVLGKRKYVRRKGQNSPLETPSTAVARENVSGKRKYVRRKNLVSPLETPSSAVPGENVERGEREGTSSAKRCLDFSSGADKAADTFQCNTNTRSQEQKESILGKSTCYSIENAVSDGKSTDMFNKGQDVALTSSAGIASILNLSDNEILGTYLNSLDIPSLYLQPSRREIIRENLKKLANKRDSQQVQNHEGIT</sequence>
<dbReference type="GO" id="GO:0019104">
    <property type="term" value="F:DNA N-glycosylase activity"/>
    <property type="evidence" value="ECO:0007669"/>
    <property type="project" value="InterPro"/>
</dbReference>
<organism evidence="2">
    <name type="scientific">Anthurium amnicola</name>
    <dbReference type="NCBI Taxonomy" id="1678845"/>
    <lineage>
        <taxon>Eukaryota</taxon>
        <taxon>Viridiplantae</taxon>
        <taxon>Streptophyta</taxon>
        <taxon>Embryophyta</taxon>
        <taxon>Tracheophyta</taxon>
        <taxon>Spermatophyta</taxon>
        <taxon>Magnoliopsida</taxon>
        <taxon>Liliopsida</taxon>
        <taxon>Araceae</taxon>
        <taxon>Pothoideae</taxon>
        <taxon>Potheae</taxon>
        <taxon>Anthurium</taxon>
    </lineage>
</organism>
<name>A0A1D1XPD6_9ARAE</name>
<evidence type="ECO:0000256" key="1">
    <source>
        <dbReference type="SAM" id="MobiDB-lite"/>
    </source>
</evidence>
<proteinExistence type="predicted"/>
<accession>A0A1D1XPD6</accession>
<feature type="compositionally biased region" description="Basic residues" evidence="1">
    <location>
        <begin position="320"/>
        <end position="329"/>
    </location>
</feature>
<dbReference type="PANTHER" id="PTHR46213:SF13">
    <property type="entry name" value="DEMETER-LIKE PROTEIN 2-RELATED"/>
    <property type="match status" value="1"/>
</dbReference>
<protein>
    <submittedName>
        <fullName evidence="2">Transcriptional activator DEMETER</fullName>
    </submittedName>
</protein>
<feature type="compositionally biased region" description="Low complexity" evidence="1">
    <location>
        <begin position="296"/>
        <end position="314"/>
    </location>
</feature>
<dbReference type="AlphaFoldDB" id="A0A1D1XPD6"/>
<feature type="compositionally biased region" description="Basic and acidic residues" evidence="1">
    <location>
        <begin position="259"/>
        <end position="269"/>
    </location>
</feature>
<reference evidence="2" key="1">
    <citation type="submission" date="2015-07" db="EMBL/GenBank/DDBJ databases">
        <title>Transcriptome Assembly of Anthurium amnicola.</title>
        <authorList>
            <person name="Suzuki J."/>
        </authorList>
    </citation>
    <scope>NUCLEOTIDE SEQUENCE</scope>
</reference>
<gene>
    <name evidence="2" type="primary">DME_0</name>
    <name evidence="2" type="ORF">g.57432</name>
</gene>
<evidence type="ECO:0000313" key="2">
    <source>
        <dbReference type="EMBL" id="JAT44260.1"/>
    </source>
</evidence>